<evidence type="ECO:0000256" key="4">
    <source>
        <dbReference type="ARBA" id="ARBA00022781"/>
    </source>
</evidence>
<keyword evidence="3" id="KW-0138">CF(0)</keyword>
<evidence type="ECO:0000313" key="8">
    <source>
        <dbReference type="EMBL" id="AGO19263.1"/>
    </source>
</evidence>
<dbReference type="GO" id="GO:0015078">
    <property type="term" value="F:proton transmembrane transporter activity"/>
    <property type="evidence" value="ECO:0007669"/>
    <property type="project" value="InterPro"/>
</dbReference>
<evidence type="ECO:0008006" key="9">
    <source>
        <dbReference type="Google" id="ProtNLM"/>
    </source>
</evidence>
<dbReference type="GO" id="GO:0045259">
    <property type="term" value="C:proton-transporting ATP synthase complex"/>
    <property type="evidence" value="ECO:0007669"/>
    <property type="project" value="UniProtKB-KW"/>
</dbReference>
<dbReference type="GO" id="GO:0015986">
    <property type="term" value="P:proton motive force-driven ATP synthesis"/>
    <property type="evidence" value="ECO:0007669"/>
    <property type="project" value="InterPro"/>
</dbReference>
<comment type="subcellular location">
    <subcellularLocation>
        <location evidence="1">Mitochondrion membrane</location>
    </subcellularLocation>
</comment>
<keyword evidence="4" id="KW-0375">Hydrogen ion transport</keyword>
<dbReference type="InterPro" id="IPR008688">
    <property type="entry name" value="ATP_synth_Bsub_B/MI25"/>
</dbReference>
<dbReference type="AlphaFoldDB" id="V9NGB1"/>
<keyword evidence="7" id="KW-0472">Membrane</keyword>
<sequence>MLNFSFLLLFSLFLISQNIFLLNEESLILLCFVIFCWLVFDKIQALVALDFDQRSDKIQISLKDSLDQVIDTSIKNLELQKQLESINLELQLLKKHFIDLNSLISAKLCDFSVQQTKSVFYKKLLFAQRLEQQMAKLLTLLIFKKLSKIVLLNFFYTQNLQIPIFLCLNKIALRECLENI</sequence>
<evidence type="ECO:0000256" key="7">
    <source>
        <dbReference type="ARBA" id="ARBA00023136"/>
    </source>
</evidence>
<evidence type="ECO:0000256" key="6">
    <source>
        <dbReference type="ARBA" id="ARBA00023128"/>
    </source>
</evidence>
<accession>V9NGB1</accession>
<organism evidence="8">
    <name type="scientific">Rhodymenia pseudopalmata</name>
    <name type="common">Red alga</name>
    <dbReference type="NCBI Taxonomy" id="31502"/>
    <lineage>
        <taxon>Eukaryota</taxon>
        <taxon>Rhodophyta</taxon>
        <taxon>Florideophyceae</taxon>
        <taxon>Rhodymeniophycidae</taxon>
        <taxon>Rhodymeniales</taxon>
        <taxon>Rhodymeniaceae</taxon>
        <taxon>Rhodymenia</taxon>
    </lineage>
</organism>
<evidence type="ECO:0000256" key="5">
    <source>
        <dbReference type="ARBA" id="ARBA00023065"/>
    </source>
</evidence>
<reference evidence="8" key="1">
    <citation type="journal article" date="2014" name="Mitochondrial DNA">
        <title>Complete mitochondrial genome of sublittoral macroalga Rhodymenia pseudopalmata (Rhodymeniales, Rhodophyta).</title>
        <authorList>
            <person name="Kim K.M."/>
            <person name="Yang E.C."/>
            <person name="Yi G."/>
            <person name="Yoon H.S."/>
        </authorList>
    </citation>
    <scope>NUCLEOTIDE SEQUENCE</scope>
</reference>
<evidence type="ECO:0000256" key="2">
    <source>
        <dbReference type="ARBA" id="ARBA00022448"/>
    </source>
</evidence>
<dbReference type="RefSeq" id="YP_008994211.1">
    <property type="nucleotide sequence ID" value="NC_023252.1"/>
</dbReference>
<geneLocation type="mitochondrion" evidence="8"/>
<name>V9NGB1_RHOPU</name>
<protein>
    <recommendedName>
        <fullName evidence="9">ATP synthase B chain</fullName>
    </recommendedName>
</protein>
<evidence type="ECO:0000256" key="1">
    <source>
        <dbReference type="ARBA" id="ARBA00004325"/>
    </source>
</evidence>
<keyword evidence="2" id="KW-0813">Transport</keyword>
<dbReference type="EMBL" id="KC875852">
    <property type="protein sequence ID" value="AGO19263.1"/>
    <property type="molecule type" value="Genomic_DNA"/>
</dbReference>
<evidence type="ECO:0000256" key="3">
    <source>
        <dbReference type="ARBA" id="ARBA00022547"/>
    </source>
</evidence>
<dbReference type="GeneID" id="18129115"/>
<dbReference type="GO" id="GO:0031966">
    <property type="term" value="C:mitochondrial membrane"/>
    <property type="evidence" value="ECO:0007669"/>
    <property type="project" value="UniProtKB-SubCell"/>
</dbReference>
<keyword evidence="5" id="KW-0406">Ion transport</keyword>
<keyword evidence="6 8" id="KW-0496">Mitochondrion</keyword>
<gene>
    <name evidence="8" type="ORF">Rhody.mt.08</name>
</gene>
<dbReference type="Pfam" id="PF05405">
    <property type="entry name" value="Mt_ATP-synt_B"/>
    <property type="match status" value="1"/>
</dbReference>
<proteinExistence type="predicted"/>